<protein>
    <submittedName>
        <fullName evidence="1">Uncharacterized protein</fullName>
    </submittedName>
</protein>
<dbReference type="Proteomes" id="UP000041254">
    <property type="component" value="Unassembled WGS sequence"/>
</dbReference>
<dbReference type="AlphaFoldDB" id="A0A0G4G7Z0"/>
<dbReference type="PhylomeDB" id="A0A0G4G7Z0"/>
<dbReference type="EMBL" id="CDMY01000592">
    <property type="protein sequence ID" value="CEM24887.1"/>
    <property type="molecule type" value="Genomic_DNA"/>
</dbReference>
<dbReference type="VEuPathDB" id="CryptoDB:Vbra_3236"/>
<evidence type="ECO:0000313" key="1">
    <source>
        <dbReference type="EMBL" id="CEM24887.1"/>
    </source>
</evidence>
<organism evidence="1 2">
    <name type="scientific">Vitrella brassicaformis (strain CCMP3155)</name>
    <dbReference type="NCBI Taxonomy" id="1169540"/>
    <lineage>
        <taxon>Eukaryota</taxon>
        <taxon>Sar</taxon>
        <taxon>Alveolata</taxon>
        <taxon>Colpodellida</taxon>
        <taxon>Vitrellaceae</taxon>
        <taxon>Vitrella</taxon>
    </lineage>
</organism>
<accession>A0A0G4G7Z0</accession>
<reference evidence="1 2" key="1">
    <citation type="submission" date="2014-11" db="EMBL/GenBank/DDBJ databases">
        <authorList>
            <person name="Zhu J."/>
            <person name="Qi W."/>
            <person name="Song R."/>
        </authorList>
    </citation>
    <scope>NUCLEOTIDE SEQUENCE [LARGE SCALE GENOMIC DNA]</scope>
</reference>
<keyword evidence="2" id="KW-1185">Reference proteome</keyword>
<gene>
    <name evidence="1" type="ORF">Vbra_3236</name>
</gene>
<proteinExistence type="predicted"/>
<sequence length="160" mass="17813">MEPVGQTGCSRFYSAAWRLLAQGHHRHGQLLPPPGSIITRDDLNKFRSKQVRTHRGGEIIQAFMSLEDSWWAGTSTLAGRFDNDPDGELLATLKDQAPFRSRLSPPLSADHPFQRHSCGHSDDKGWHTDGDMLDASFSSFLTSVIFRLVEVASNALIILQ</sequence>
<dbReference type="InParanoid" id="A0A0G4G7Z0"/>
<evidence type="ECO:0000313" key="2">
    <source>
        <dbReference type="Proteomes" id="UP000041254"/>
    </source>
</evidence>
<name>A0A0G4G7Z0_VITBC</name>